<dbReference type="Gramene" id="CDP07015">
    <property type="protein sequence ID" value="CDP07015"/>
    <property type="gene ID" value="GSCOC_T00024096001"/>
</dbReference>
<evidence type="ECO:0000256" key="1">
    <source>
        <dbReference type="SAM" id="SignalP"/>
    </source>
</evidence>
<sequence>MNLQLHEGGGSRFLLLLVLPRLIKLLLNGVRSGVLNEIINMEVKSGFFSASTLGQATYFKHQNNLILIKPSQKLNDFPP</sequence>
<dbReference type="EMBL" id="HG739108">
    <property type="protein sequence ID" value="CDP07015.1"/>
    <property type="molecule type" value="Genomic_DNA"/>
</dbReference>
<dbReference type="Proteomes" id="UP000295252">
    <property type="component" value="Chromosome I"/>
</dbReference>
<gene>
    <name evidence="2" type="ORF">GSCOC_T00024096001</name>
</gene>
<keyword evidence="1" id="KW-0732">Signal</keyword>
<proteinExistence type="predicted"/>
<feature type="chain" id="PRO_5001654739" description="Reverse transcriptase domain-containing protein" evidence="1">
    <location>
        <begin position="33"/>
        <end position="79"/>
    </location>
</feature>
<name>A0A068UEL7_COFCA</name>
<keyword evidence="3" id="KW-1185">Reference proteome</keyword>
<protein>
    <recommendedName>
        <fullName evidence="4">Reverse transcriptase domain-containing protein</fullName>
    </recommendedName>
</protein>
<reference evidence="3" key="1">
    <citation type="journal article" date="2014" name="Science">
        <title>The coffee genome provides insight into the convergent evolution of caffeine biosynthesis.</title>
        <authorList>
            <person name="Denoeud F."/>
            <person name="Carretero-Paulet L."/>
            <person name="Dereeper A."/>
            <person name="Droc G."/>
            <person name="Guyot R."/>
            <person name="Pietrella M."/>
            <person name="Zheng C."/>
            <person name="Alberti A."/>
            <person name="Anthony F."/>
            <person name="Aprea G."/>
            <person name="Aury J.M."/>
            <person name="Bento P."/>
            <person name="Bernard M."/>
            <person name="Bocs S."/>
            <person name="Campa C."/>
            <person name="Cenci A."/>
            <person name="Combes M.C."/>
            <person name="Crouzillat D."/>
            <person name="Da Silva C."/>
            <person name="Daddiego L."/>
            <person name="De Bellis F."/>
            <person name="Dussert S."/>
            <person name="Garsmeur O."/>
            <person name="Gayraud T."/>
            <person name="Guignon V."/>
            <person name="Jahn K."/>
            <person name="Jamilloux V."/>
            <person name="Joet T."/>
            <person name="Labadie K."/>
            <person name="Lan T."/>
            <person name="Leclercq J."/>
            <person name="Lepelley M."/>
            <person name="Leroy T."/>
            <person name="Li L.T."/>
            <person name="Librado P."/>
            <person name="Lopez L."/>
            <person name="Munoz A."/>
            <person name="Noel B."/>
            <person name="Pallavicini A."/>
            <person name="Perrotta G."/>
            <person name="Poncet V."/>
            <person name="Pot D."/>
            <person name="Priyono X."/>
            <person name="Rigoreau M."/>
            <person name="Rouard M."/>
            <person name="Rozas J."/>
            <person name="Tranchant-Dubreuil C."/>
            <person name="VanBuren R."/>
            <person name="Zhang Q."/>
            <person name="Andrade A.C."/>
            <person name="Argout X."/>
            <person name="Bertrand B."/>
            <person name="de Kochko A."/>
            <person name="Graziosi G."/>
            <person name="Henry R.J."/>
            <person name="Jayarama X."/>
            <person name="Ming R."/>
            <person name="Nagai C."/>
            <person name="Rounsley S."/>
            <person name="Sankoff D."/>
            <person name="Giuliano G."/>
            <person name="Albert V.A."/>
            <person name="Wincker P."/>
            <person name="Lashermes P."/>
        </authorList>
    </citation>
    <scope>NUCLEOTIDE SEQUENCE [LARGE SCALE GENOMIC DNA]</scope>
    <source>
        <strain evidence="3">cv. DH200-94</strain>
    </source>
</reference>
<accession>A0A068UEL7</accession>
<evidence type="ECO:0008006" key="4">
    <source>
        <dbReference type="Google" id="ProtNLM"/>
    </source>
</evidence>
<dbReference type="InParanoid" id="A0A068UEL7"/>
<organism evidence="2 3">
    <name type="scientific">Coffea canephora</name>
    <name type="common">Robusta coffee</name>
    <dbReference type="NCBI Taxonomy" id="49390"/>
    <lineage>
        <taxon>Eukaryota</taxon>
        <taxon>Viridiplantae</taxon>
        <taxon>Streptophyta</taxon>
        <taxon>Embryophyta</taxon>
        <taxon>Tracheophyta</taxon>
        <taxon>Spermatophyta</taxon>
        <taxon>Magnoliopsida</taxon>
        <taxon>eudicotyledons</taxon>
        <taxon>Gunneridae</taxon>
        <taxon>Pentapetalae</taxon>
        <taxon>asterids</taxon>
        <taxon>lamiids</taxon>
        <taxon>Gentianales</taxon>
        <taxon>Rubiaceae</taxon>
        <taxon>Ixoroideae</taxon>
        <taxon>Gardenieae complex</taxon>
        <taxon>Bertiereae - Coffeeae clade</taxon>
        <taxon>Coffeeae</taxon>
        <taxon>Coffea</taxon>
    </lineage>
</organism>
<feature type="signal peptide" evidence="1">
    <location>
        <begin position="1"/>
        <end position="32"/>
    </location>
</feature>
<dbReference type="AlphaFoldDB" id="A0A068UEL7"/>
<evidence type="ECO:0000313" key="2">
    <source>
        <dbReference type="EMBL" id="CDP07015.1"/>
    </source>
</evidence>
<evidence type="ECO:0000313" key="3">
    <source>
        <dbReference type="Proteomes" id="UP000295252"/>
    </source>
</evidence>